<evidence type="ECO:0000259" key="18">
    <source>
        <dbReference type="PROSITE" id="PS51918"/>
    </source>
</evidence>
<feature type="binding site" evidence="16">
    <location>
        <position position="240"/>
    </location>
    <ligand>
        <name>S-adenosyl-L-methionine</name>
        <dbReference type="ChEBI" id="CHEBI:59789"/>
        <label>2</label>
    </ligand>
</feature>
<keyword evidence="6 15" id="KW-0963">Cytoplasm</keyword>
<comment type="pathway">
    <text evidence="2 15">Porphyrin-containing compound metabolism; protoporphyrin-IX biosynthesis; protoporphyrinogen-IX from coproporphyrinogen-III (AdoMet route): step 1/1.</text>
</comment>
<dbReference type="GO" id="GO:0046872">
    <property type="term" value="F:metal ion binding"/>
    <property type="evidence" value="ECO:0007669"/>
    <property type="project" value="UniProtKB-KW"/>
</dbReference>
<dbReference type="SFLD" id="SFLDS00029">
    <property type="entry name" value="Radical_SAM"/>
    <property type="match status" value="1"/>
</dbReference>
<feature type="binding site" evidence="17">
    <location>
        <position position="59"/>
    </location>
    <ligand>
        <name>[4Fe-4S] cluster</name>
        <dbReference type="ChEBI" id="CHEBI:49883"/>
        <note>4Fe-4S-S-AdoMet</note>
    </ligand>
</feature>
<feature type="binding site" evidence="16">
    <location>
        <position position="327"/>
    </location>
    <ligand>
        <name>S-adenosyl-L-methionine</name>
        <dbReference type="ChEBI" id="CHEBI:59789"/>
        <label>1</label>
    </ligand>
</feature>
<feature type="domain" description="Radical SAM core" evidence="18">
    <location>
        <begin position="44"/>
        <end position="285"/>
    </location>
</feature>
<gene>
    <name evidence="19" type="ORF">EV194_11363</name>
</gene>
<evidence type="ECO:0000256" key="17">
    <source>
        <dbReference type="PIRSR" id="PIRSR000167-2"/>
    </source>
</evidence>
<reference evidence="19 20" key="1">
    <citation type="submission" date="2019-03" db="EMBL/GenBank/DDBJ databases">
        <title>Genomic Encyclopedia of Type Strains, Phase IV (KMG-IV): sequencing the most valuable type-strain genomes for metagenomic binning, comparative biology and taxonomic classification.</title>
        <authorList>
            <person name="Goeker M."/>
        </authorList>
    </citation>
    <scope>NUCLEOTIDE SEQUENCE [LARGE SCALE GENOMIC DNA]</scope>
    <source>
        <strain evidence="19 20">DSM 24179</strain>
    </source>
</reference>
<dbReference type="InterPro" id="IPR004558">
    <property type="entry name" value="Coprogen_oxidase_HemN"/>
</dbReference>
<feature type="binding site" evidence="17">
    <location>
        <position position="66"/>
    </location>
    <ligand>
        <name>[4Fe-4S] cluster</name>
        <dbReference type="ChEBI" id="CHEBI:49883"/>
        <note>4Fe-4S-S-AdoMet</note>
    </ligand>
</feature>
<dbReference type="SUPFAM" id="SSF102114">
    <property type="entry name" value="Radical SAM enzymes"/>
    <property type="match status" value="1"/>
</dbReference>
<evidence type="ECO:0000256" key="8">
    <source>
        <dbReference type="ARBA" id="ARBA00022723"/>
    </source>
</evidence>
<feature type="binding site" evidence="16">
    <location>
        <position position="53"/>
    </location>
    <ligand>
        <name>S-adenosyl-L-methionine</name>
        <dbReference type="ChEBI" id="CHEBI:59789"/>
        <label>1</label>
    </ligand>
</feature>
<dbReference type="SFLD" id="SFLDG01065">
    <property type="entry name" value="anaerobic_coproporphyrinogen-I"/>
    <property type="match status" value="1"/>
</dbReference>
<comment type="subunit">
    <text evidence="4">Monomer.</text>
</comment>
<feature type="binding site" evidence="16">
    <location>
        <position position="110"/>
    </location>
    <ligand>
        <name>S-adenosyl-L-methionine</name>
        <dbReference type="ChEBI" id="CHEBI:59789"/>
        <label>1</label>
    </ligand>
</feature>
<keyword evidence="11 15" id="KW-0411">Iron-sulfur</keyword>
<comment type="caution">
    <text evidence="19">The sequence shown here is derived from an EMBL/GenBank/DDBJ whole genome shotgun (WGS) entry which is preliminary data.</text>
</comment>
<protein>
    <recommendedName>
        <fullName evidence="15">Coproporphyrinogen-III oxidase</fullName>
        <ecNumber evidence="15">1.3.98.3</ecNumber>
    </recommendedName>
</protein>
<evidence type="ECO:0000256" key="3">
    <source>
        <dbReference type="ARBA" id="ARBA00005493"/>
    </source>
</evidence>
<dbReference type="Pfam" id="PF04055">
    <property type="entry name" value="Radical_SAM"/>
    <property type="match status" value="1"/>
</dbReference>
<dbReference type="GO" id="GO:0051989">
    <property type="term" value="F:coproporphyrinogen dehydrogenase activity"/>
    <property type="evidence" value="ECO:0007669"/>
    <property type="project" value="UniProtKB-EC"/>
</dbReference>
<evidence type="ECO:0000256" key="6">
    <source>
        <dbReference type="ARBA" id="ARBA00022490"/>
    </source>
</evidence>
<dbReference type="Proteomes" id="UP000295221">
    <property type="component" value="Unassembled WGS sequence"/>
</dbReference>
<dbReference type="GO" id="GO:0006782">
    <property type="term" value="P:protoporphyrinogen IX biosynthetic process"/>
    <property type="evidence" value="ECO:0007669"/>
    <property type="project" value="UniProtKB-UniPathway"/>
</dbReference>
<dbReference type="InterPro" id="IPR058240">
    <property type="entry name" value="rSAM_sf"/>
</dbReference>
<dbReference type="GO" id="GO:0005737">
    <property type="term" value="C:cytoplasm"/>
    <property type="evidence" value="ECO:0007669"/>
    <property type="project" value="UniProtKB-SubCell"/>
</dbReference>
<dbReference type="Gene3D" id="3.80.30.20">
    <property type="entry name" value="tm_1862 like domain"/>
    <property type="match status" value="1"/>
</dbReference>
<feature type="binding site" evidence="16">
    <location>
        <begin position="65"/>
        <end position="67"/>
    </location>
    <ligand>
        <name>S-adenosyl-L-methionine</name>
        <dbReference type="ChEBI" id="CHEBI:59789"/>
        <label>2</label>
    </ligand>
</feature>
<feature type="binding site" evidence="17">
    <location>
        <position position="63"/>
    </location>
    <ligand>
        <name>[4Fe-4S] cluster</name>
        <dbReference type="ChEBI" id="CHEBI:49883"/>
        <note>4Fe-4S-S-AdoMet</note>
    </ligand>
</feature>
<feature type="binding site" evidence="16">
    <location>
        <position position="170"/>
    </location>
    <ligand>
        <name>S-adenosyl-L-methionine</name>
        <dbReference type="ChEBI" id="CHEBI:59789"/>
        <label>2</label>
    </ligand>
</feature>
<dbReference type="OrthoDB" id="9808022at2"/>
<dbReference type="EMBL" id="SLWK01000013">
    <property type="protein sequence ID" value="TCO06146.1"/>
    <property type="molecule type" value="Genomic_DNA"/>
</dbReference>
<dbReference type="PROSITE" id="PS51918">
    <property type="entry name" value="RADICAL_SAM"/>
    <property type="match status" value="1"/>
</dbReference>
<feature type="binding site" evidence="16">
    <location>
        <begin position="111"/>
        <end position="112"/>
    </location>
    <ligand>
        <name>S-adenosyl-L-methionine</name>
        <dbReference type="ChEBI" id="CHEBI:59789"/>
        <label>2</label>
    </ligand>
</feature>
<evidence type="ECO:0000256" key="14">
    <source>
        <dbReference type="ARBA" id="ARBA00048321"/>
    </source>
</evidence>
<dbReference type="InterPro" id="IPR007197">
    <property type="entry name" value="rSAM"/>
</dbReference>
<dbReference type="GO" id="GO:0051539">
    <property type="term" value="F:4 iron, 4 sulfur cluster binding"/>
    <property type="evidence" value="ECO:0007669"/>
    <property type="project" value="UniProtKB-KW"/>
</dbReference>
<evidence type="ECO:0000256" key="9">
    <source>
        <dbReference type="ARBA" id="ARBA00023002"/>
    </source>
</evidence>
<dbReference type="SMART" id="SM00729">
    <property type="entry name" value="Elp3"/>
    <property type="match status" value="1"/>
</dbReference>
<dbReference type="PANTHER" id="PTHR13932:SF6">
    <property type="entry name" value="OXYGEN-INDEPENDENT COPROPORPHYRINOGEN III OXIDASE"/>
    <property type="match status" value="1"/>
</dbReference>
<comment type="subcellular location">
    <subcellularLocation>
        <location evidence="1 15">Cytoplasm</location>
    </subcellularLocation>
</comment>
<dbReference type="CDD" id="cd01335">
    <property type="entry name" value="Radical_SAM"/>
    <property type="match status" value="1"/>
</dbReference>
<keyword evidence="20" id="KW-1185">Reference proteome</keyword>
<evidence type="ECO:0000256" key="11">
    <source>
        <dbReference type="ARBA" id="ARBA00023014"/>
    </source>
</evidence>
<evidence type="ECO:0000313" key="20">
    <source>
        <dbReference type="Proteomes" id="UP000295221"/>
    </source>
</evidence>
<keyword evidence="10 15" id="KW-0408">Iron</keyword>
<keyword evidence="7 15" id="KW-0949">S-adenosyl-L-methionine</keyword>
<feature type="binding site" evidence="16">
    <location>
        <position position="206"/>
    </location>
    <ligand>
        <name>S-adenosyl-L-methionine</name>
        <dbReference type="ChEBI" id="CHEBI:59789"/>
        <label>2</label>
    </ligand>
</feature>
<evidence type="ECO:0000256" key="1">
    <source>
        <dbReference type="ARBA" id="ARBA00004496"/>
    </source>
</evidence>
<feature type="binding site" evidence="16">
    <location>
        <position position="182"/>
    </location>
    <ligand>
        <name>S-adenosyl-L-methionine</name>
        <dbReference type="ChEBI" id="CHEBI:59789"/>
        <label>2</label>
    </ligand>
</feature>
<dbReference type="GO" id="GO:0004109">
    <property type="term" value="F:coproporphyrinogen oxidase activity"/>
    <property type="evidence" value="ECO:0007669"/>
    <property type="project" value="InterPro"/>
</dbReference>
<comment type="cofactor">
    <cofactor evidence="15 17">
        <name>[4Fe-4S] cluster</name>
        <dbReference type="ChEBI" id="CHEBI:49883"/>
    </cofactor>
    <text evidence="15 17">Binds 1 [4Fe-4S] cluster. The cluster is coordinated with 3 cysteines and an exchangeable S-adenosyl-L-methionine.</text>
</comment>
<dbReference type="UniPathway" id="UPA00251">
    <property type="reaction ID" value="UER00323"/>
</dbReference>
<evidence type="ECO:0000256" key="12">
    <source>
        <dbReference type="ARBA" id="ARBA00023244"/>
    </source>
</evidence>
<accession>A0A4R2GDK9</accession>
<evidence type="ECO:0000256" key="13">
    <source>
        <dbReference type="ARBA" id="ARBA00024295"/>
    </source>
</evidence>
<dbReference type="PANTHER" id="PTHR13932">
    <property type="entry name" value="COPROPORPHYRINIGEN III OXIDASE"/>
    <property type="match status" value="1"/>
</dbReference>
<dbReference type="InterPro" id="IPR034505">
    <property type="entry name" value="Coproporphyrinogen-III_oxidase"/>
</dbReference>
<dbReference type="EC" id="1.3.98.3" evidence="15"/>
<comment type="catalytic activity">
    <reaction evidence="14 15">
        <text>coproporphyrinogen III + 2 S-adenosyl-L-methionine = protoporphyrinogen IX + 2 5'-deoxyadenosine + 2 L-methionine + 2 CO2</text>
        <dbReference type="Rhea" id="RHEA:15425"/>
        <dbReference type="ChEBI" id="CHEBI:16526"/>
        <dbReference type="ChEBI" id="CHEBI:17319"/>
        <dbReference type="ChEBI" id="CHEBI:57307"/>
        <dbReference type="ChEBI" id="CHEBI:57309"/>
        <dbReference type="ChEBI" id="CHEBI:57844"/>
        <dbReference type="ChEBI" id="CHEBI:59789"/>
        <dbReference type="EC" id="1.3.98.3"/>
    </reaction>
</comment>
<dbReference type="AlphaFoldDB" id="A0A4R2GDK9"/>
<keyword evidence="12 15" id="KW-0627">Porphyrin biosynthesis</keyword>
<comment type="function">
    <text evidence="13">Involved in the heme biosynthesis. Catalyzes the anaerobic oxidative decarboxylation of propionate groups of rings A and B of coproporphyrinogen III to yield the vinyl groups in protoporphyrinogen IX.</text>
</comment>
<dbReference type="InterPro" id="IPR010723">
    <property type="entry name" value="HemN_C"/>
</dbReference>
<feature type="binding site" evidence="16">
    <location>
        <position position="143"/>
    </location>
    <ligand>
        <name>S-adenosyl-L-methionine</name>
        <dbReference type="ChEBI" id="CHEBI:59789"/>
        <label>1</label>
    </ligand>
</feature>
<evidence type="ECO:0000313" key="19">
    <source>
        <dbReference type="EMBL" id="TCO06146.1"/>
    </source>
</evidence>
<dbReference type="Gene3D" id="1.10.10.920">
    <property type="match status" value="1"/>
</dbReference>
<evidence type="ECO:0000256" key="16">
    <source>
        <dbReference type="PIRSR" id="PIRSR000167-1"/>
    </source>
</evidence>
<evidence type="ECO:0000256" key="4">
    <source>
        <dbReference type="ARBA" id="ARBA00011245"/>
    </source>
</evidence>
<name>A0A4R2GDK9_9BACT</name>
<evidence type="ECO:0000256" key="7">
    <source>
        <dbReference type="ARBA" id="ARBA00022691"/>
    </source>
</evidence>
<dbReference type="PIRSF" id="PIRSF000167">
    <property type="entry name" value="HemN"/>
    <property type="match status" value="1"/>
</dbReference>
<sequence>MISQSLIEKYNQPIPRYTSYPPATVFHDGFTPNDYIRMAEASNLEEPRAISLYLHIPFCTRLCLYCGCNTLITNKQELMTQYLEALKKEIEMVSKWLDKERPVTQIHWGGGTPNVLSTADVGSIMELIHEKFSVSKETEIAMECHPAHIDIEYLSNLFSMGFNRISLGIQDFNSEVLKAVHRMPPAIPIEEIVQYIKEREIPLNLDFIYGLPLQTLEGFNKTIQQAVKLQPDRLVTFSYAHVPWVKPHQKTLEKTGLPSPEEKTAMYLSSYETISQNGYIPIGFDHYAKPDDELSVALKNHQLHRNFQGYCTKSTTGQVYAFGMSGISQLSNAYAQNTKKINAYMEAINNGIPATEKGYVITDEEKLTREVILELMCNNYLNWEELALRLNCQVDDLKKATAFSEEKIKTFIADDLLINIDDALEITDAGRFFTRNIASAFDPKLKTGPGQFSKSI</sequence>
<evidence type="ECO:0000256" key="10">
    <source>
        <dbReference type="ARBA" id="ARBA00023004"/>
    </source>
</evidence>
<dbReference type="RefSeq" id="WP_132434759.1">
    <property type="nucleotide sequence ID" value="NZ_SLWK01000013.1"/>
</dbReference>
<dbReference type="InterPro" id="IPR006638">
    <property type="entry name" value="Elp3/MiaA/NifB-like_rSAM"/>
</dbReference>
<comment type="similarity">
    <text evidence="3 15">Belongs to the anaerobic coproporphyrinogen-III oxidase family.</text>
</comment>
<organism evidence="19 20">
    <name type="scientific">Natronoflexus pectinivorans</name>
    <dbReference type="NCBI Taxonomy" id="682526"/>
    <lineage>
        <taxon>Bacteria</taxon>
        <taxon>Pseudomonadati</taxon>
        <taxon>Bacteroidota</taxon>
        <taxon>Bacteroidia</taxon>
        <taxon>Marinilabiliales</taxon>
        <taxon>Marinilabiliaceae</taxon>
        <taxon>Natronoflexus</taxon>
    </lineage>
</organism>
<evidence type="ECO:0000256" key="2">
    <source>
        <dbReference type="ARBA" id="ARBA00004785"/>
    </source>
</evidence>
<keyword evidence="5 15" id="KW-0004">4Fe-4S</keyword>
<dbReference type="NCBIfam" id="TIGR00538">
    <property type="entry name" value="hemN"/>
    <property type="match status" value="1"/>
</dbReference>
<keyword evidence="8 15" id="KW-0479">Metal-binding</keyword>
<proteinExistence type="inferred from homology"/>
<dbReference type="Pfam" id="PF06969">
    <property type="entry name" value="HemN_C"/>
    <property type="match status" value="1"/>
</dbReference>
<evidence type="ECO:0000256" key="15">
    <source>
        <dbReference type="PIRNR" id="PIRNR000167"/>
    </source>
</evidence>
<evidence type="ECO:0000256" key="5">
    <source>
        <dbReference type="ARBA" id="ARBA00022485"/>
    </source>
</evidence>
<dbReference type="InterPro" id="IPR023404">
    <property type="entry name" value="rSAM_horseshoe"/>
</dbReference>
<keyword evidence="9 15" id="KW-0560">Oxidoreductase</keyword>